<dbReference type="HOGENOM" id="CLU_012153_0_2_5"/>
<proteinExistence type="inferred from homology"/>
<name>Q131F8_RHOPS</name>
<dbReference type="CDD" id="cd02933">
    <property type="entry name" value="OYE_like_FMN"/>
    <property type="match status" value="1"/>
</dbReference>
<dbReference type="AlphaFoldDB" id="Q131F8"/>
<dbReference type="SUPFAM" id="SSF51395">
    <property type="entry name" value="FMN-linked oxidoreductases"/>
    <property type="match status" value="1"/>
</dbReference>
<feature type="domain" description="NADH:flavin oxidoreductase/NADH oxidase N-terminal" evidence="4">
    <location>
        <begin position="101"/>
        <end position="434"/>
    </location>
</feature>
<dbReference type="PANTHER" id="PTHR22893">
    <property type="entry name" value="NADH OXIDOREDUCTASE-RELATED"/>
    <property type="match status" value="1"/>
</dbReference>
<comment type="similarity">
    <text evidence="2">Belongs to the NADH:flavin oxidoreductase/NADH oxidase family.</text>
</comment>
<evidence type="ECO:0000259" key="4">
    <source>
        <dbReference type="Pfam" id="PF00724"/>
    </source>
</evidence>
<dbReference type="GO" id="GO:0010181">
    <property type="term" value="F:FMN binding"/>
    <property type="evidence" value="ECO:0007669"/>
    <property type="project" value="InterPro"/>
</dbReference>
<dbReference type="Gene3D" id="3.20.20.70">
    <property type="entry name" value="Aldolase class I"/>
    <property type="match status" value="1"/>
</dbReference>
<evidence type="ECO:0000256" key="1">
    <source>
        <dbReference type="ARBA" id="ARBA00001917"/>
    </source>
</evidence>
<evidence type="ECO:0000256" key="3">
    <source>
        <dbReference type="ARBA" id="ARBA00023002"/>
    </source>
</evidence>
<dbReference type="InterPro" id="IPR001155">
    <property type="entry name" value="OxRdtase_FMN_N"/>
</dbReference>
<dbReference type="PANTHER" id="PTHR22893:SF91">
    <property type="entry name" value="NADPH DEHYDROGENASE 2-RELATED"/>
    <property type="match status" value="1"/>
</dbReference>
<accession>Q131F8</accession>
<dbReference type="KEGG" id="rpd:RPD_4062"/>
<dbReference type="FunFam" id="3.20.20.70:FF:000059">
    <property type="entry name" value="N-ethylmaleimide reductase, FMN-linked"/>
    <property type="match status" value="1"/>
</dbReference>
<dbReference type="EMBL" id="CP000283">
    <property type="protein sequence ID" value="ABE41281.1"/>
    <property type="molecule type" value="Genomic_DNA"/>
</dbReference>
<dbReference type="InterPro" id="IPR013785">
    <property type="entry name" value="Aldolase_TIM"/>
</dbReference>
<reference evidence="5 6" key="1">
    <citation type="submission" date="2006-03" db="EMBL/GenBank/DDBJ databases">
        <title>Complete sequence of Rhodopseudomonas palustris BisB5.</title>
        <authorList>
            <consortium name="US DOE Joint Genome Institute"/>
            <person name="Copeland A."/>
            <person name="Lucas S."/>
            <person name="Lapidus A."/>
            <person name="Barry K."/>
            <person name="Detter J.C."/>
            <person name="Glavina del Rio T."/>
            <person name="Hammon N."/>
            <person name="Israni S."/>
            <person name="Dalin E."/>
            <person name="Tice H."/>
            <person name="Pitluck S."/>
            <person name="Chain P."/>
            <person name="Malfatti S."/>
            <person name="Shin M."/>
            <person name="Vergez L."/>
            <person name="Schmutz J."/>
            <person name="Larimer F."/>
            <person name="Land M."/>
            <person name="Hauser L."/>
            <person name="Pelletier D.A."/>
            <person name="Kyrpides N."/>
            <person name="Lykidis A."/>
            <person name="Oda Y."/>
            <person name="Harwood C.S."/>
            <person name="Richardson P."/>
        </authorList>
    </citation>
    <scope>NUCLEOTIDE SEQUENCE [LARGE SCALE GENOMIC DNA]</scope>
    <source>
        <strain evidence="5 6">BisB5</strain>
    </source>
</reference>
<dbReference type="eggNOG" id="COG1902">
    <property type="taxonomic scope" value="Bacteria"/>
</dbReference>
<dbReference type="GO" id="GO:0005829">
    <property type="term" value="C:cytosol"/>
    <property type="evidence" value="ECO:0007669"/>
    <property type="project" value="UniProtKB-ARBA"/>
</dbReference>
<organism evidence="5 6">
    <name type="scientific">Rhodopseudomonas palustris (strain BisB5)</name>
    <dbReference type="NCBI Taxonomy" id="316057"/>
    <lineage>
        <taxon>Bacteria</taxon>
        <taxon>Pseudomonadati</taxon>
        <taxon>Pseudomonadota</taxon>
        <taxon>Alphaproteobacteria</taxon>
        <taxon>Hyphomicrobiales</taxon>
        <taxon>Nitrobacteraceae</taxon>
        <taxon>Rhodopseudomonas</taxon>
    </lineage>
</organism>
<dbReference type="STRING" id="316057.RPD_4062"/>
<dbReference type="Proteomes" id="UP000001818">
    <property type="component" value="Chromosome"/>
</dbReference>
<gene>
    <name evidence="5" type="ordered locus">RPD_4062</name>
</gene>
<dbReference type="InterPro" id="IPR045247">
    <property type="entry name" value="Oye-like"/>
</dbReference>
<dbReference type="GO" id="GO:0016628">
    <property type="term" value="F:oxidoreductase activity, acting on the CH-CH group of donors, NAD or NADP as acceptor"/>
    <property type="evidence" value="ECO:0007669"/>
    <property type="project" value="UniProtKB-ARBA"/>
</dbReference>
<dbReference type="Pfam" id="PF00724">
    <property type="entry name" value="Oxidored_FMN"/>
    <property type="match status" value="1"/>
</dbReference>
<dbReference type="NCBIfam" id="NF007899">
    <property type="entry name" value="PRK10605.1"/>
    <property type="match status" value="1"/>
</dbReference>
<comment type="cofactor">
    <cofactor evidence="1">
        <name>FMN</name>
        <dbReference type="ChEBI" id="CHEBI:58210"/>
    </cofactor>
</comment>
<protein>
    <submittedName>
        <fullName evidence="5">NADH:flavin oxidoreductase/NADH oxidase</fullName>
    </submittedName>
</protein>
<evidence type="ECO:0000256" key="2">
    <source>
        <dbReference type="ARBA" id="ARBA00005979"/>
    </source>
</evidence>
<evidence type="ECO:0000313" key="5">
    <source>
        <dbReference type="EMBL" id="ABE41281.1"/>
    </source>
</evidence>
<evidence type="ECO:0000313" key="6">
    <source>
        <dbReference type="Proteomes" id="UP000001818"/>
    </source>
</evidence>
<keyword evidence="3" id="KW-0560">Oxidoreductase</keyword>
<sequence>MPRRRPNGRNALPSAAFICSVEFRNERSPAPRAPELRETLFPFRLALQQVQKVPGAVSGTAFQYFMQSHLFCGRTIAFPAASPKFLPIRNLPGNGTMTNSKLFEPYQLGSITLSNRTAMAPLTRNRAIPEGLVPNPLAVEYYGQRAGAGLLITEASQISQQGQGYQDTPGIYSKEQIAAWRKVTDEVHKRGGKIFIQLWHVGRISHVDLQPNGGAPVAPSAIKANTKTFVGGKFVDVSEPRALELNEIPGIVDAFRQGAANAIAAGFDGVEIHAANGYLLDQFAKDGANKRTDAYGGSIENRAKLMLEVAKAVADEIGAGRTGIRLSPVTPANGISDSDPQPLFDYIVDQLNALKLVYIHVIEGATGGPRDNAPFDYASLRKRFSGTYIGNNGYDLALANKVLDAGEADLIAFGTPFISNPDLVERLKNGAPLNKPDKATFYGGGAKGYTDYPTLESLQAAQ</sequence>